<organism evidence="12 13">
    <name type="scientific">Aspergillus cavernicola</name>
    <dbReference type="NCBI Taxonomy" id="176166"/>
    <lineage>
        <taxon>Eukaryota</taxon>
        <taxon>Fungi</taxon>
        <taxon>Dikarya</taxon>
        <taxon>Ascomycota</taxon>
        <taxon>Pezizomycotina</taxon>
        <taxon>Eurotiomycetes</taxon>
        <taxon>Eurotiomycetidae</taxon>
        <taxon>Eurotiales</taxon>
        <taxon>Aspergillaceae</taxon>
        <taxon>Aspergillus</taxon>
        <taxon>Aspergillus subgen. Nidulantes</taxon>
    </lineage>
</organism>
<evidence type="ECO:0000256" key="3">
    <source>
        <dbReference type="ARBA" id="ARBA00014923"/>
    </source>
</evidence>
<accession>A0ABR4IB01</accession>
<gene>
    <name evidence="12" type="ORF">BDW59DRAFT_146849</name>
</gene>
<dbReference type="Proteomes" id="UP001610335">
    <property type="component" value="Unassembled WGS sequence"/>
</dbReference>
<dbReference type="EMBL" id="JBFXLS010000040">
    <property type="protein sequence ID" value="KAL2824891.1"/>
    <property type="molecule type" value="Genomic_DNA"/>
</dbReference>
<keyword evidence="6" id="KW-0443">Lipid metabolism</keyword>
<evidence type="ECO:0000313" key="13">
    <source>
        <dbReference type="Proteomes" id="UP001610335"/>
    </source>
</evidence>
<evidence type="ECO:0000256" key="4">
    <source>
        <dbReference type="ARBA" id="ARBA00022487"/>
    </source>
</evidence>
<comment type="caution">
    <text evidence="12">The sequence shown here is derived from an EMBL/GenBank/DDBJ whole genome shotgun (WGS) entry which is preliminary data.</text>
</comment>
<evidence type="ECO:0000259" key="11">
    <source>
        <dbReference type="Pfam" id="PF02230"/>
    </source>
</evidence>
<reference evidence="12 13" key="1">
    <citation type="submission" date="2024-07" db="EMBL/GenBank/DDBJ databases">
        <title>Section-level genome sequencing and comparative genomics of Aspergillus sections Usti and Cavernicolus.</title>
        <authorList>
            <consortium name="Lawrence Berkeley National Laboratory"/>
            <person name="Nybo J.L."/>
            <person name="Vesth T.C."/>
            <person name="Theobald S."/>
            <person name="Frisvad J.C."/>
            <person name="Larsen T.O."/>
            <person name="Kjaerboelling I."/>
            <person name="Rothschild-Mancinelli K."/>
            <person name="Lyhne E.K."/>
            <person name="Kogle M.E."/>
            <person name="Barry K."/>
            <person name="Clum A."/>
            <person name="Na H."/>
            <person name="Ledsgaard L."/>
            <person name="Lin J."/>
            <person name="Lipzen A."/>
            <person name="Kuo A."/>
            <person name="Riley R."/>
            <person name="Mondo S."/>
            <person name="LaButti K."/>
            <person name="Haridas S."/>
            <person name="Pangalinan J."/>
            <person name="Salamov A.A."/>
            <person name="Simmons B.A."/>
            <person name="Magnuson J.K."/>
            <person name="Chen J."/>
            <person name="Drula E."/>
            <person name="Henrissat B."/>
            <person name="Wiebenga A."/>
            <person name="Lubbers R.J."/>
            <person name="Gomes A.C."/>
            <person name="Makela M.R."/>
            <person name="Stajich J."/>
            <person name="Grigoriev I.V."/>
            <person name="Mortensen U.H."/>
            <person name="De vries R.P."/>
            <person name="Baker S.E."/>
            <person name="Andersen M.R."/>
        </authorList>
    </citation>
    <scope>NUCLEOTIDE SEQUENCE [LARGE SCALE GENOMIC DNA]</scope>
    <source>
        <strain evidence="12 13">CBS 600.67</strain>
    </source>
</reference>
<keyword evidence="4" id="KW-0719">Serine esterase</keyword>
<sequence>MPPSKPYPPPLIIPSFRKDQHTHTIILLHGRGSNSSRFGHIFLESTGIVQRLPTTKFISPTVKKRRSTVLKRVPINQWFDNYSLEDPNTRAELQFDGLQESSAFRRGLVEQEAAELENDDDPAVRGDGIGG</sequence>
<dbReference type="InterPro" id="IPR003140">
    <property type="entry name" value="PLipase/COase/thioEstase"/>
</dbReference>
<evidence type="ECO:0000256" key="8">
    <source>
        <dbReference type="ARBA" id="ARBA00031195"/>
    </source>
</evidence>
<keyword evidence="13" id="KW-1185">Reference proteome</keyword>
<dbReference type="PANTHER" id="PTHR10655">
    <property type="entry name" value="LYSOPHOSPHOLIPASE-RELATED"/>
    <property type="match status" value="1"/>
</dbReference>
<protein>
    <recommendedName>
        <fullName evidence="3">Acyl-protein thioesterase 1</fullName>
        <ecNumber evidence="2">3.1.2.22</ecNumber>
    </recommendedName>
    <alternativeName>
        <fullName evidence="8">Palmitoyl-protein hydrolase</fullName>
    </alternativeName>
</protein>
<evidence type="ECO:0000256" key="9">
    <source>
        <dbReference type="ARBA" id="ARBA00047337"/>
    </source>
</evidence>
<proteinExistence type="inferred from homology"/>
<dbReference type="Gene3D" id="3.40.50.1820">
    <property type="entry name" value="alpha/beta hydrolase"/>
    <property type="match status" value="1"/>
</dbReference>
<keyword evidence="6" id="KW-0276">Fatty acid metabolism</keyword>
<comment type="function">
    <text evidence="7">Hydrolyzes fatty acids from S-acylated cysteine residues in proteins with a strong preference for palmitoylated G-alpha proteins over other acyl substrates. Mediates the deacylation of G-alpha proteins such as GPA1 in vivo, but has weak or no activity toward palmitoylated Ras proteins. Has weak lysophospholipase activity in vitro; however such activity may not exist in vivo.</text>
</comment>
<feature type="region of interest" description="Disordered" evidence="10">
    <location>
        <begin position="112"/>
        <end position="131"/>
    </location>
</feature>
<dbReference type="InterPro" id="IPR050565">
    <property type="entry name" value="LYPA1-2/EST-like"/>
</dbReference>
<name>A0ABR4IB01_9EURO</name>
<evidence type="ECO:0000256" key="10">
    <source>
        <dbReference type="SAM" id="MobiDB-lite"/>
    </source>
</evidence>
<evidence type="ECO:0000256" key="1">
    <source>
        <dbReference type="ARBA" id="ARBA00006499"/>
    </source>
</evidence>
<evidence type="ECO:0000313" key="12">
    <source>
        <dbReference type="EMBL" id="KAL2824891.1"/>
    </source>
</evidence>
<evidence type="ECO:0000256" key="5">
    <source>
        <dbReference type="ARBA" id="ARBA00022801"/>
    </source>
</evidence>
<evidence type="ECO:0000256" key="2">
    <source>
        <dbReference type="ARBA" id="ARBA00012423"/>
    </source>
</evidence>
<feature type="compositionally biased region" description="Acidic residues" evidence="10">
    <location>
        <begin position="112"/>
        <end position="121"/>
    </location>
</feature>
<dbReference type="Pfam" id="PF02230">
    <property type="entry name" value="Abhydrolase_2"/>
    <property type="match status" value="1"/>
</dbReference>
<dbReference type="EC" id="3.1.2.22" evidence="2"/>
<evidence type="ECO:0000256" key="6">
    <source>
        <dbReference type="ARBA" id="ARBA00022832"/>
    </source>
</evidence>
<comment type="similarity">
    <text evidence="1">Belongs to the AB hydrolase superfamily. AB hydrolase 2 family.</text>
</comment>
<feature type="domain" description="Phospholipase/carboxylesterase/thioesterase" evidence="11">
    <location>
        <begin position="18"/>
        <end position="94"/>
    </location>
</feature>
<keyword evidence="5" id="KW-0378">Hydrolase</keyword>
<evidence type="ECO:0000256" key="7">
    <source>
        <dbReference type="ARBA" id="ARBA00029392"/>
    </source>
</evidence>
<comment type="catalytic activity">
    <reaction evidence="9">
        <text>S-hexadecanoyl-L-cysteinyl-[protein] + H2O = L-cysteinyl-[protein] + hexadecanoate + H(+)</text>
        <dbReference type="Rhea" id="RHEA:19233"/>
        <dbReference type="Rhea" id="RHEA-COMP:10131"/>
        <dbReference type="Rhea" id="RHEA-COMP:11032"/>
        <dbReference type="ChEBI" id="CHEBI:7896"/>
        <dbReference type="ChEBI" id="CHEBI:15377"/>
        <dbReference type="ChEBI" id="CHEBI:15378"/>
        <dbReference type="ChEBI" id="CHEBI:29950"/>
        <dbReference type="ChEBI" id="CHEBI:74151"/>
        <dbReference type="EC" id="3.1.2.22"/>
    </reaction>
</comment>
<dbReference type="PANTHER" id="PTHR10655:SF17">
    <property type="entry name" value="LYSOPHOSPHOLIPASE-LIKE PROTEIN 1"/>
    <property type="match status" value="1"/>
</dbReference>
<dbReference type="InterPro" id="IPR029058">
    <property type="entry name" value="AB_hydrolase_fold"/>
</dbReference>